<comment type="caution">
    <text evidence="1">The sequence shown here is derived from an EMBL/GenBank/DDBJ whole genome shotgun (WGS) entry which is preliminary data.</text>
</comment>
<protein>
    <submittedName>
        <fullName evidence="1">Uncharacterized protein</fullName>
    </submittedName>
</protein>
<dbReference type="AlphaFoldDB" id="A0A0F9LU47"/>
<accession>A0A0F9LU47</accession>
<dbReference type="EMBL" id="LAZR01011644">
    <property type="protein sequence ID" value="KKM60632.1"/>
    <property type="molecule type" value="Genomic_DNA"/>
</dbReference>
<evidence type="ECO:0000313" key="1">
    <source>
        <dbReference type="EMBL" id="KKM60632.1"/>
    </source>
</evidence>
<sequence>RIWNSDGTVDVGSDYNFCRKAKELGFRVWTHYDYPCRHFNEMDLIEAVQAFGSMNNV</sequence>
<feature type="non-terminal residue" evidence="1">
    <location>
        <position position="1"/>
    </location>
</feature>
<organism evidence="1">
    <name type="scientific">marine sediment metagenome</name>
    <dbReference type="NCBI Taxonomy" id="412755"/>
    <lineage>
        <taxon>unclassified sequences</taxon>
        <taxon>metagenomes</taxon>
        <taxon>ecological metagenomes</taxon>
    </lineage>
</organism>
<gene>
    <name evidence="1" type="ORF">LCGC14_1539850</name>
</gene>
<name>A0A0F9LU47_9ZZZZ</name>
<reference evidence="1" key="1">
    <citation type="journal article" date="2015" name="Nature">
        <title>Complex archaea that bridge the gap between prokaryotes and eukaryotes.</title>
        <authorList>
            <person name="Spang A."/>
            <person name="Saw J.H."/>
            <person name="Jorgensen S.L."/>
            <person name="Zaremba-Niedzwiedzka K."/>
            <person name="Martijn J."/>
            <person name="Lind A.E."/>
            <person name="van Eijk R."/>
            <person name="Schleper C."/>
            <person name="Guy L."/>
            <person name="Ettema T.J."/>
        </authorList>
    </citation>
    <scope>NUCLEOTIDE SEQUENCE</scope>
</reference>
<proteinExistence type="predicted"/>